<accession>A0AAN7V674</accession>
<keyword evidence="6" id="KW-0552">Olfaction</keyword>
<evidence type="ECO:0000313" key="14">
    <source>
        <dbReference type="Proteomes" id="UP001329430"/>
    </source>
</evidence>
<keyword evidence="5" id="KW-0812">Transmembrane</keyword>
<dbReference type="GO" id="GO:0005044">
    <property type="term" value="F:scavenger receptor activity"/>
    <property type="evidence" value="ECO:0007669"/>
    <property type="project" value="TreeGrafter"/>
</dbReference>
<protein>
    <recommendedName>
        <fullName evidence="12">Sensory neuron membrane protein 2</fullName>
    </recommendedName>
</protein>
<dbReference type="Pfam" id="PF01130">
    <property type="entry name" value="CD36"/>
    <property type="match status" value="1"/>
</dbReference>
<evidence type="ECO:0000256" key="7">
    <source>
        <dbReference type="ARBA" id="ARBA00022989"/>
    </source>
</evidence>
<comment type="similarity">
    <text evidence="2">Belongs to the CD36 family.</text>
</comment>
<evidence type="ECO:0000256" key="6">
    <source>
        <dbReference type="ARBA" id="ARBA00022725"/>
    </source>
</evidence>
<keyword evidence="9" id="KW-1015">Disulfide bond</keyword>
<comment type="subcellular location">
    <subcellularLocation>
        <location evidence="1">Cell membrane</location>
    </subcellularLocation>
</comment>
<dbReference type="Proteomes" id="UP001329430">
    <property type="component" value="Chromosome 8"/>
</dbReference>
<reference evidence="13 14" key="1">
    <citation type="journal article" date="2024" name="Insects">
        <title>An Improved Chromosome-Level Genome Assembly of the Firefly Pyrocoelia pectoralis.</title>
        <authorList>
            <person name="Fu X."/>
            <person name="Meyer-Rochow V.B."/>
            <person name="Ballantyne L."/>
            <person name="Zhu X."/>
        </authorList>
    </citation>
    <scope>NUCLEOTIDE SEQUENCE [LARGE SCALE GENOMIC DNA]</scope>
    <source>
        <strain evidence="13">XCY_ONT2</strain>
    </source>
</reference>
<evidence type="ECO:0000256" key="9">
    <source>
        <dbReference type="ARBA" id="ARBA00023157"/>
    </source>
</evidence>
<evidence type="ECO:0000256" key="10">
    <source>
        <dbReference type="ARBA" id="ARBA00023170"/>
    </source>
</evidence>
<keyword evidence="7" id="KW-1133">Transmembrane helix</keyword>
<dbReference type="GO" id="GO:0005886">
    <property type="term" value="C:plasma membrane"/>
    <property type="evidence" value="ECO:0007669"/>
    <property type="project" value="UniProtKB-SubCell"/>
</dbReference>
<name>A0AAN7V674_9COLE</name>
<evidence type="ECO:0000256" key="8">
    <source>
        <dbReference type="ARBA" id="ARBA00023136"/>
    </source>
</evidence>
<keyword evidence="14" id="KW-1185">Reference proteome</keyword>
<dbReference type="InterPro" id="IPR002159">
    <property type="entry name" value="CD36_fam"/>
</dbReference>
<keyword evidence="8" id="KW-0472">Membrane</keyword>
<keyword evidence="3" id="KW-1003">Cell membrane</keyword>
<keyword evidence="10" id="KW-0675">Receptor</keyword>
<evidence type="ECO:0000256" key="2">
    <source>
        <dbReference type="ARBA" id="ARBA00010532"/>
    </source>
</evidence>
<dbReference type="GO" id="GO:0007608">
    <property type="term" value="P:sensory perception of smell"/>
    <property type="evidence" value="ECO:0007669"/>
    <property type="project" value="UniProtKB-KW"/>
</dbReference>
<dbReference type="PANTHER" id="PTHR11923:SF109">
    <property type="entry name" value="SENSORY NEURON MEMBRANE PROTEIN 2"/>
    <property type="match status" value="1"/>
</dbReference>
<dbReference type="AlphaFoldDB" id="A0AAN7V674"/>
<evidence type="ECO:0000256" key="11">
    <source>
        <dbReference type="ARBA" id="ARBA00023180"/>
    </source>
</evidence>
<keyword evidence="4" id="KW-0716">Sensory transduction</keyword>
<evidence type="ECO:0000256" key="3">
    <source>
        <dbReference type="ARBA" id="ARBA00022475"/>
    </source>
</evidence>
<evidence type="ECO:0000256" key="4">
    <source>
        <dbReference type="ARBA" id="ARBA00022606"/>
    </source>
</evidence>
<sequence length="111" mass="12773">MCHKKDKSAIAKLVCLTITLMNQKLLEYHEDFTLFSLFKYKTKADGPYVLQRGVSDIAKLGLITSYKGMEYTNFWSGTKTECDKVDGYFTTFPPFMEEKSSYNVYSSDVCK</sequence>
<proteinExistence type="inferred from homology"/>
<evidence type="ECO:0000256" key="5">
    <source>
        <dbReference type="ARBA" id="ARBA00022692"/>
    </source>
</evidence>
<dbReference type="GO" id="GO:0005737">
    <property type="term" value="C:cytoplasm"/>
    <property type="evidence" value="ECO:0007669"/>
    <property type="project" value="TreeGrafter"/>
</dbReference>
<dbReference type="EMBL" id="JAVRBK010000008">
    <property type="protein sequence ID" value="KAK5639783.1"/>
    <property type="molecule type" value="Genomic_DNA"/>
</dbReference>
<evidence type="ECO:0000256" key="12">
    <source>
        <dbReference type="ARBA" id="ARBA00040645"/>
    </source>
</evidence>
<comment type="caution">
    <text evidence="13">The sequence shown here is derived from an EMBL/GenBank/DDBJ whole genome shotgun (WGS) entry which is preliminary data.</text>
</comment>
<evidence type="ECO:0000313" key="13">
    <source>
        <dbReference type="EMBL" id="KAK5639783.1"/>
    </source>
</evidence>
<evidence type="ECO:0000256" key="1">
    <source>
        <dbReference type="ARBA" id="ARBA00004236"/>
    </source>
</evidence>
<keyword evidence="11" id="KW-0325">Glycoprotein</keyword>
<dbReference type="PANTHER" id="PTHR11923">
    <property type="entry name" value="SCAVENGER RECEPTOR CLASS B TYPE-1 SR-B1"/>
    <property type="match status" value="1"/>
</dbReference>
<gene>
    <name evidence="13" type="ORF">RI129_010594</name>
</gene>
<organism evidence="13 14">
    <name type="scientific">Pyrocoelia pectoralis</name>
    <dbReference type="NCBI Taxonomy" id="417401"/>
    <lineage>
        <taxon>Eukaryota</taxon>
        <taxon>Metazoa</taxon>
        <taxon>Ecdysozoa</taxon>
        <taxon>Arthropoda</taxon>
        <taxon>Hexapoda</taxon>
        <taxon>Insecta</taxon>
        <taxon>Pterygota</taxon>
        <taxon>Neoptera</taxon>
        <taxon>Endopterygota</taxon>
        <taxon>Coleoptera</taxon>
        <taxon>Polyphaga</taxon>
        <taxon>Elateriformia</taxon>
        <taxon>Elateroidea</taxon>
        <taxon>Lampyridae</taxon>
        <taxon>Lampyrinae</taxon>
        <taxon>Pyrocoelia</taxon>
    </lineage>
</organism>